<evidence type="ECO:0000313" key="1">
    <source>
        <dbReference type="EMBL" id="VEL35701.1"/>
    </source>
</evidence>
<accession>A0A3S5FG35</accession>
<protein>
    <recommendedName>
        <fullName evidence="3">Mediator complex subunit 18</fullName>
    </recommendedName>
</protein>
<evidence type="ECO:0008006" key="3">
    <source>
        <dbReference type="Google" id="ProtNLM"/>
    </source>
</evidence>
<dbReference type="OrthoDB" id="2355at2759"/>
<reference evidence="1" key="1">
    <citation type="submission" date="2018-11" db="EMBL/GenBank/DDBJ databases">
        <authorList>
            <consortium name="Pathogen Informatics"/>
        </authorList>
    </citation>
    <scope>NUCLEOTIDE SEQUENCE</scope>
</reference>
<organism evidence="1 2">
    <name type="scientific">Protopolystoma xenopodis</name>
    <dbReference type="NCBI Taxonomy" id="117903"/>
    <lineage>
        <taxon>Eukaryota</taxon>
        <taxon>Metazoa</taxon>
        <taxon>Spiralia</taxon>
        <taxon>Lophotrochozoa</taxon>
        <taxon>Platyhelminthes</taxon>
        <taxon>Monogenea</taxon>
        <taxon>Polyopisthocotylea</taxon>
        <taxon>Polystomatidea</taxon>
        <taxon>Polystomatidae</taxon>
        <taxon>Protopolystoma</taxon>
    </lineage>
</organism>
<dbReference type="Proteomes" id="UP000784294">
    <property type="component" value="Unassembled WGS sequence"/>
</dbReference>
<name>A0A3S5FG35_9PLAT</name>
<keyword evidence="2" id="KW-1185">Reference proteome</keyword>
<dbReference type="Gene3D" id="2.40.320.10">
    <property type="entry name" value="Hypothetical Protein Pfu-838710-001"/>
    <property type="match status" value="1"/>
</dbReference>
<comment type="caution">
    <text evidence="1">The sequence shown here is derived from an EMBL/GenBank/DDBJ whole genome shotgun (WGS) entry which is preliminary data.</text>
</comment>
<proteinExistence type="predicted"/>
<evidence type="ECO:0000313" key="2">
    <source>
        <dbReference type="Proteomes" id="UP000784294"/>
    </source>
</evidence>
<gene>
    <name evidence="1" type="ORF">PXEA_LOCUS29141</name>
</gene>
<dbReference type="AlphaFoldDB" id="A0A3S5FG35"/>
<sequence length="112" mass="12522">MTSFLTDLGFEHRFDFVATGQIFVRGRVKAIVSLINEVTQSIVSSNPVDGCFTDIVPEKWRPLAPHVWLVEVSVVGSPADESLHEELLEFMDLLRPLVTPGQVDHAMLMCQN</sequence>
<dbReference type="EMBL" id="CAAALY010250438">
    <property type="protein sequence ID" value="VEL35701.1"/>
    <property type="molecule type" value="Genomic_DNA"/>
</dbReference>